<gene>
    <name evidence="2" type="ORF">KC01_LOCUS18440</name>
</gene>
<accession>A0AAV2KMK1</accession>
<name>A0AAV2KMK1_KNICA</name>
<feature type="compositionally biased region" description="Polar residues" evidence="1">
    <location>
        <begin position="16"/>
        <end position="34"/>
    </location>
</feature>
<feature type="region of interest" description="Disordered" evidence="1">
    <location>
        <begin position="1"/>
        <end position="34"/>
    </location>
</feature>
<dbReference type="EMBL" id="OZ035840">
    <property type="protein sequence ID" value="CAL1588687.1"/>
    <property type="molecule type" value="Genomic_DNA"/>
</dbReference>
<dbReference type="Proteomes" id="UP001497482">
    <property type="component" value="Chromosome 18"/>
</dbReference>
<keyword evidence="3" id="KW-1185">Reference proteome</keyword>
<protein>
    <submittedName>
        <fullName evidence="2">Uncharacterized protein</fullName>
    </submittedName>
</protein>
<sequence length="94" mass="10507">MHHFFYSPRSVVEASVSGSSRQPGSILTGKQQKCSNHSSASAFDRIQPVMNEAKEDCGFVHLQLVERHREVDINPTVTYPLSSARTQYMTPALQ</sequence>
<organism evidence="2 3">
    <name type="scientific">Knipowitschia caucasica</name>
    <name type="common">Caucasian dwarf goby</name>
    <name type="synonym">Pomatoschistus caucasicus</name>
    <dbReference type="NCBI Taxonomy" id="637954"/>
    <lineage>
        <taxon>Eukaryota</taxon>
        <taxon>Metazoa</taxon>
        <taxon>Chordata</taxon>
        <taxon>Craniata</taxon>
        <taxon>Vertebrata</taxon>
        <taxon>Euteleostomi</taxon>
        <taxon>Actinopterygii</taxon>
        <taxon>Neopterygii</taxon>
        <taxon>Teleostei</taxon>
        <taxon>Neoteleostei</taxon>
        <taxon>Acanthomorphata</taxon>
        <taxon>Gobiaria</taxon>
        <taxon>Gobiiformes</taxon>
        <taxon>Gobioidei</taxon>
        <taxon>Gobiidae</taxon>
        <taxon>Gobiinae</taxon>
        <taxon>Knipowitschia</taxon>
    </lineage>
</organism>
<evidence type="ECO:0000256" key="1">
    <source>
        <dbReference type="SAM" id="MobiDB-lite"/>
    </source>
</evidence>
<dbReference type="AlphaFoldDB" id="A0AAV2KMK1"/>
<evidence type="ECO:0000313" key="2">
    <source>
        <dbReference type="EMBL" id="CAL1588687.1"/>
    </source>
</evidence>
<reference evidence="2 3" key="1">
    <citation type="submission" date="2024-04" db="EMBL/GenBank/DDBJ databases">
        <authorList>
            <person name="Waldvogel A.-M."/>
            <person name="Schoenle A."/>
        </authorList>
    </citation>
    <scope>NUCLEOTIDE SEQUENCE [LARGE SCALE GENOMIC DNA]</scope>
</reference>
<evidence type="ECO:0000313" key="3">
    <source>
        <dbReference type="Proteomes" id="UP001497482"/>
    </source>
</evidence>
<proteinExistence type="predicted"/>